<organism evidence="1 2">
    <name type="scientific">Alternaria dauci</name>
    <dbReference type="NCBI Taxonomy" id="48095"/>
    <lineage>
        <taxon>Eukaryota</taxon>
        <taxon>Fungi</taxon>
        <taxon>Dikarya</taxon>
        <taxon>Ascomycota</taxon>
        <taxon>Pezizomycotina</taxon>
        <taxon>Dothideomycetes</taxon>
        <taxon>Pleosporomycetidae</taxon>
        <taxon>Pleosporales</taxon>
        <taxon>Pleosporineae</taxon>
        <taxon>Pleosporaceae</taxon>
        <taxon>Alternaria</taxon>
        <taxon>Alternaria sect. Porri</taxon>
    </lineage>
</organism>
<dbReference type="EMBL" id="JBHGVX010000010">
    <property type="protein sequence ID" value="KAL1791995.1"/>
    <property type="molecule type" value="Genomic_DNA"/>
</dbReference>
<evidence type="ECO:0000313" key="1">
    <source>
        <dbReference type="EMBL" id="KAL1791995.1"/>
    </source>
</evidence>
<dbReference type="GeneID" id="96090068"/>
<evidence type="ECO:0000313" key="2">
    <source>
        <dbReference type="Proteomes" id="UP001578633"/>
    </source>
</evidence>
<protein>
    <submittedName>
        <fullName evidence="1">Uncharacterized protein</fullName>
    </submittedName>
</protein>
<comment type="caution">
    <text evidence="1">The sequence shown here is derived from an EMBL/GenBank/DDBJ whole genome shotgun (WGS) entry which is preliminary data.</text>
</comment>
<proteinExistence type="predicted"/>
<gene>
    <name evidence="1" type="ORF">ACET3X_009746</name>
</gene>
<name>A0ABR3U6Q3_9PLEO</name>
<dbReference type="Proteomes" id="UP001578633">
    <property type="component" value="Chromosome 10"/>
</dbReference>
<accession>A0ABR3U6Q3</accession>
<dbReference type="RefSeq" id="XP_069302579.1">
    <property type="nucleotide sequence ID" value="XM_069455895.1"/>
</dbReference>
<keyword evidence="2" id="KW-1185">Reference proteome</keyword>
<reference evidence="1 2" key="1">
    <citation type="submission" date="2024-09" db="EMBL/GenBank/DDBJ databases">
        <title>T2T genomes of carrot and Alternaria dauci and their utility for understanding host-pathogen interaction during carrot leaf blight disease.</title>
        <authorList>
            <person name="Liu W."/>
            <person name="Xu S."/>
            <person name="Ou C."/>
            <person name="Liu X."/>
            <person name="Zhuang F."/>
            <person name="Deng X.W."/>
        </authorList>
    </citation>
    <scope>NUCLEOTIDE SEQUENCE [LARGE SCALE GENOMIC DNA]</scope>
    <source>
        <strain evidence="1 2">A2016</strain>
    </source>
</reference>
<sequence>MLSLTTTAMATKMLACPLMLEFNIRREEPKHTWRRPVLIVRRRISAATSNALVDVASLLESRIPAKMCNIRREDGHD</sequence>